<evidence type="ECO:0000256" key="3">
    <source>
        <dbReference type="ARBA" id="ARBA00022729"/>
    </source>
</evidence>
<dbReference type="GO" id="GO:0030134">
    <property type="term" value="C:COPII-coated ER to Golgi transport vesicle"/>
    <property type="evidence" value="ECO:0007669"/>
    <property type="project" value="TreeGrafter"/>
</dbReference>
<dbReference type="GO" id="GO:0005789">
    <property type="term" value="C:endoplasmic reticulum membrane"/>
    <property type="evidence" value="ECO:0007669"/>
    <property type="project" value="TreeGrafter"/>
</dbReference>
<keyword evidence="2 7" id="KW-0812">Transmembrane</keyword>
<organism evidence="9 10">
    <name type="scientific">Malassezia cuniculi</name>
    <dbReference type="NCBI Taxonomy" id="948313"/>
    <lineage>
        <taxon>Eukaryota</taxon>
        <taxon>Fungi</taxon>
        <taxon>Dikarya</taxon>
        <taxon>Basidiomycota</taxon>
        <taxon>Ustilaginomycotina</taxon>
        <taxon>Malasseziomycetes</taxon>
        <taxon>Malasseziales</taxon>
        <taxon>Malasseziaceae</taxon>
        <taxon>Malassezia</taxon>
    </lineage>
</organism>
<dbReference type="GO" id="GO:0006888">
    <property type="term" value="P:endoplasmic reticulum to Golgi vesicle-mediated transport"/>
    <property type="evidence" value="ECO:0007669"/>
    <property type="project" value="TreeGrafter"/>
</dbReference>
<dbReference type="CDD" id="cd07308">
    <property type="entry name" value="lectin_leg-like"/>
    <property type="match status" value="1"/>
</dbReference>
<dbReference type="Pfam" id="PF03388">
    <property type="entry name" value="Lectin_leg-like"/>
    <property type="match status" value="1"/>
</dbReference>
<keyword evidence="3" id="KW-0732">Signal</keyword>
<keyword evidence="10" id="KW-1185">Reference proteome</keyword>
<feature type="region of interest" description="Disordered" evidence="6">
    <location>
        <begin position="287"/>
        <end position="312"/>
    </location>
</feature>
<evidence type="ECO:0000256" key="1">
    <source>
        <dbReference type="ARBA" id="ARBA00004479"/>
    </source>
</evidence>
<gene>
    <name evidence="9" type="ORF">MCUN1_001798</name>
</gene>
<accession>A0AAF0EUP4</accession>
<dbReference type="SUPFAM" id="SSF49899">
    <property type="entry name" value="Concanavalin A-like lectins/glucanases"/>
    <property type="match status" value="1"/>
</dbReference>
<dbReference type="Proteomes" id="UP001219933">
    <property type="component" value="Chromosome 2"/>
</dbReference>
<proteinExistence type="predicted"/>
<feature type="transmembrane region" description="Helical" evidence="7">
    <location>
        <begin position="323"/>
        <end position="351"/>
    </location>
</feature>
<evidence type="ECO:0000259" key="8">
    <source>
        <dbReference type="PROSITE" id="PS51328"/>
    </source>
</evidence>
<dbReference type="InterPro" id="IPR013320">
    <property type="entry name" value="ConA-like_dom_sf"/>
</dbReference>
<dbReference type="GO" id="GO:0005793">
    <property type="term" value="C:endoplasmic reticulum-Golgi intermediate compartment"/>
    <property type="evidence" value="ECO:0007669"/>
    <property type="project" value="TreeGrafter"/>
</dbReference>
<dbReference type="GO" id="GO:0000139">
    <property type="term" value="C:Golgi membrane"/>
    <property type="evidence" value="ECO:0007669"/>
    <property type="project" value="TreeGrafter"/>
</dbReference>
<reference evidence="9" key="1">
    <citation type="submission" date="2023-03" db="EMBL/GenBank/DDBJ databases">
        <title>Mating type loci evolution in Malassezia.</title>
        <authorList>
            <person name="Coelho M.A."/>
        </authorList>
    </citation>
    <scope>NUCLEOTIDE SEQUENCE</scope>
    <source>
        <strain evidence="9">CBS 11721</strain>
    </source>
</reference>
<sequence>MLLGLAALFGAALAARTGSNDALMADAIVPLRSHSLYSPYVDSSLQSKQWDYGGDTIIDTNRYVRLTQDRKSERGWLWSRTPLEAENFEITVEFSIDGNSPTHHGDGFALWLTQERNEAGPVFGSRDYWHGFGIFFDTFANTPHKYVFPRIMIMENDGTKQYNIDRDGDGQELESCTMQLRRVPVETRLRLTYIRNMYLELAIQNHEWNQWSTCFLIRNATMPKNPFLGFSASTGEVTDAHDIVSVSTNSIVYSSTTSSYYIAERKRIFKEEEHKAKKPSWFGRLAGGSSDKSSSEFSSYKPKSKPKPAQYDSNEHPSMITSFFLGVAWLLRWLLTFAIIGAIVVFVLRYLRQNSLRSKRRMMA</sequence>
<dbReference type="InterPro" id="IPR005052">
    <property type="entry name" value="Lectin_leg"/>
</dbReference>
<dbReference type="InterPro" id="IPR051136">
    <property type="entry name" value="Intracellular_Lectin-GPT"/>
</dbReference>
<evidence type="ECO:0000256" key="2">
    <source>
        <dbReference type="ARBA" id="ARBA00022692"/>
    </source>
</evidence>
<feature type="domain" description="L-type lectin-like" evidence="8">
    <location>
        <begin position="28"/>
        <end position="251"/>
    </location>
</feature>
<comment type="subcellular location">
    <subcellularLocation>
        <location evidence="1">Membrane</location>
        <topology evidence="1">Single-pass type I membrane protein</topology>
    </subcellularLocation>
</comment>
<evidence type="ECO:0000313" key="10">
    <source>
        <dbReference type="Proteomes" id="UP001219933"/>
    </source>
</evidence>
<dbReference type="EMBL" id="CP119878">
    <property type="protein sequence ID" value="WFD34952.1"/>
    <property type="molecule type" value="Genomic_DNA"/>
</dbReference>
<evidence type="ECO:0000256" key="7">
    <source>
        <dbReference type="SAM" id="Phobius"/>
    </source>
</evidence>
<dbReference type="Gene3D" id="2.60.120.200">
    <property type="match status" value="1"/>
</dbReference>
<dbReference type="PANTHER" id="PTHR12223">
    <property type="entry name" value="VESICULAR MANNOSE-BINDING LECTIN"/>
    <property type="match status" value="1"/>
</dbReference>
<dbReference type="PANTHER" id="PTHR12223:SF45">
    <property type="entry name" value="RE50040P"/>
    <property type="match status" value="1"/>
</dbReference>
<dbReference type="GO" id="GO:0005537">
    <property type="term" value="F:D-mannose binding"/>
    <property type="evidence" value="ECO:0007669"/>
    <property type="project" value="TreeGrafter"/>
</dbReference>
<name>A0AAF0EUP4_9BASI</name>
<evidence type="ECO:0000256" key="6">
    <source>
        <dbReference type="SAM" id="MobiDB-lite"/>
    </source>
</evidence>
<evidence type="ECO:0000256" key="4">
    <source>
        <dbReference type="ARBA" id="ARBA00022989"/>
    </source>
</evidence>
<protein>
    <recommendedName>
        <fullName evidence="8">L-type lectin-like domain-containing protein</fullName>
    </recommendedName>
</protein>
<feature type="compositionally biased region" description="Low complexity" evidence="6">
    <location>
        <begin position="289"/>
        <end position="301"/>
    </location>
</feature>
<dbReference type="PROSITE" id="PS51328">
    <property type="entry name" value="L_LECTIN_LIKE"/>
    <property type="match status" value="1"/>
</dbReference>
<keyword evidence="5 7" id="KW-0472">Membrane</keyword>
<dbReference type="AlphaFoldDB" id="A0AAF0EUP4"/>
<keyword evidence="4 7" id="KW-1133">Transmembrane helix</keyword>
<evidence type="ECO:0000256" key="5">
    <source>
        <dbReference type="ARBA" id="ARBA00023136"/>
    </source>
</evidence>
<evidence type="ECO:0000313" key="9">
    <source>
        <dbReference type="EMBL" id="WFD34952.1"/>
    </source>
</evidence>